<feature type="signal peptide" evidence="1">
    <location>
        <begin position="1"/>
        <end position="25"/>
    </location>
</feature>
<sequence>MTTRFFAAFPLLALLALLPAQDVHAQTYHPLGEGLQWEYSSTVDGMMLMTMMGDRSVFGTETRIRLQEEETQTYENYWTSDASGNLFLHGAFNYDGFGLLYDPPIQMVSAPLVLGKTWTTEGIDLYDMDGNPWGSGPIDYPVRVYTEGTVSVPAGDFYAYGVGFDAGAGAGFVSNGNTYDMFGRRVDDTESRGDNATVWYTEDVGEVIESSIQDESLGFRLVSYDAPVPVLPMSWGVIRSLFR</sequence>
<protein>
    <submittedName>
        <fullName evidence="2">Uncharacterized protein</fullName>
    </submittedName>
</protein>
<organism evidence="2 3">
    <name type="scientific">Eiseniibacteriota bacterium</name>
    <dbReference type="NCBI Taxonomy" id="2212470"/>
    <lineage>
        <taxon>Bacteria</taxon>
        <taxon>Candidatus Eiseniibacteriota</taxon>
    </lineage>
</organism>
<dbReference type="AlphaFoldDB" id="A0A956NGK4"/>
<feature type="chain" id="PRO_5037352510" evidence="1">
    <location>
        <begin position="26"/>
        <end position="243"/>
    </location>
</feature>
<comment type="caution">
    <text evidence="2">The sequence shown here is derived from an EMBL/GenBank/DDBJ whole genome shotgun (WGS) entry which is preliminary data.</text>
</comment>
<proteinExistence type="predicted"/>
<evidence type="ECO:0000256" key="1">
    <source>
        <dbReference type="SAM" id="SignalP"/>
    </source>
</evidence>
<evidence type="ECO:0000313" key="2">
    <source>
        <dbReference type="EMBL" id="MCA9758412.1"/>
    </source>
</evidence>
<reference evidence="2" key="1">
    <citation type="submission" date="2020-04" db="EMBL/GenBank/DDBJ databases">
        <authorList>
            <person name="Zhang T."/>
        </authorList>
    </citation>
    <scope>NUCLEOTIDE SEQUENCE</scope>
    <source>
        <strain evidence="2">HKST-UBA02</strain>
    </source>
</reference>
<gene>
    <name evidence="2" type="ORF">KDA27_21630</name>
</gene>
<dbReference type="Proteomes" id="UP000739538">
    <property type="component" value="Unassembled WGS sequence"/>
</dbReference>
<accession>A0A956NGK4</accession>
<keyword evidence="1" id="KW-0732">Signal</keyword>
<reference evidence="2" key="2">
    <citation type="journal article" date="2021" name="Microbiome">
        <title>Successional dynamics and alternative stable states in a saline activated sludge microbial community over 9 years.</title>
        <authorList>
            <person name="Wang Y."/>
            <person name="Ye J."/>
            <person name="Ju F."/>
            <person name="Liu L."/>
            <person name="Boyd J.A."/>
            <person name="Deng Y."/>
            <person name="Parks D.H."/>
            <person name="Jiang X."/>
            <person name="Yin X."/>
            <person name="Woodcroft B.J."/>
            <person name="Tyson G.W."/>
            <person name="Hugenholtz P."/>
            <person name="Polz M.F."/>
            <person name="Zhang T."/>
        </authorList>
    </citation>
    <scope>NUCLEOTIDE SEQUENCE</scope>
    <source>
        <strain evidence="2">HKST-UBA02</strain>
    </source>
</reference>
<dbReference type="EMBL" id="JAGQHS010000170">
    <property type="protein sequence ID" value="MCA9758412.1"/>
    <property type="molecule type" value="Genomic_DNA"/>
</dbReference>
<evidence type="ECO:0000313" key="3">
    <source>
        <dbReference type="Proteomes" id="UP000739538"/>
    </source>
</evidence>
<name>A0A956NGK4_UNCEI</name>